<feature type="chain" id="PRO_5007888165" description="DUF1735 domain-containing protein" evidence="1">
    <location>
        <begin position="24"/>
        <end position="181"/>
    </location>
</feature>
<keyword evidence="1" id="KW-0732">Signal</keyword>
<sequence>MKRSLTFLSIPILLIFCFTACVKDTDFKQGDDVSLTPVVELDLIYFNLVAEDFFDQVTQTPVLTVNDTTKIEFLNESGVRENLVKADFQFTFTNSIPRQFLAEFNFLNENNEQKYTITTNVESGSEDDPVITNFFETIEGADITRLTSSNKVVVSVTIPSSDINLEGTLNLKSKTTYFLEF</sequence>
<name>A0A167IG67_9FLAO</name>
<proteinExistence type="predicted"/>
<dbReference type="EMBL" id="LRXL01000026">
    <property type="protein sequence ID" value="OAB79620.1"/>
    <property type="molecule type" value="Genomic_DNA"/>
</dbReference>
<evidence type="ECO:0000256" key="1">
    <source>
        <dbReference type="SAM" id="SignalP"/>
    </source>
</evidence>
<accession>A0A167IG67</accession>
<organism evidence="2 3">
    <name type="scientific">Cochleicola gelatinilyticus</name>
    <dbReference type="NCBI Taxonomy" id="1763537"/>
    <lineage>
        <taxon>Bacteria</taxon>
        <taxon>Pseudomonadati</taxon>
        <taxon>Bacteroidota</taxon>
        <taxon>Flavobacteriia</taxon>
        <taxon>Flavobacteriales</taxon>
        <taxon>Flavobacteriaceae</taxon>
        <taxon>Cochleicola</taxon>
    </lineage>
</organism>
<reference evidence="2 3" key="1">
    <citation type="submission" date="2016-02" db="EMBL/GenBank/DDBJ databases">
        <title>Ulvibacter sp. LPB0005, isolated from Thais luteostoma.</title>
        <authorList>
            <person name="Shin S.-K."/>
            <person name="Yi H."/>
        </authorList>
    </citation>
    <scope>NUCLEOTIDE SEQUENCE [LARGE SCALE GENOMIC DNA]</scope>
    <source>
        <strain evidence="2 3">LPB0005</strain>
    </source>
</reference>
<dbReference type="RefSeq" id="WP_068589311.1">
    <property type="nucleotide sequence ID" value="NZ_LRXL01000026.1"/>
</dbReference>
<dbReference type="STRING" id="1763537.ULVI_02370"/>
<comment type="caution">
    <text evidence="2">The sequence shown here is derived from an EMBL/GenBank/DDBJ whole genome shotgun (WGS) entry which is preliminary data.</text>
</comment>
<evidence type="ECO:0000313" key="3">
    <source>
        <dbReference type="Proteomes" id="UP000077013"/>
    </source>
</evidence>
<gene>
    <name evidence="2" type="ORF">ULVI_02370</name>
</gene>
<feature type="signal peptide" evidence="1">
    <location>
        <begin position="1"/>
        <end position="23"/>
    </location>
</feature>
<dbReference type="AlphaFoldDB" id="A0A167IG67"/>
<keyword evidence="3" id="KW-1185">Reference proteome</keyword>
<protein>
    <recommendedName>
        <fullName evidence="4">DUF1735 domain-containing protein</fullName>
    </recommendedName>
</protein>
<evidence type="ECO:0008006" key="4">
    <source>
        <dbReference type="Google" id="ProtNLM"/>
    </source>
</evidence>
<dbReference type="Proteomes" id="UP000077013">
    <property type="component" value="Unassembled WGS sequence"/>
</dbReference>
<dbReference type="OrthoDB" id="1448832at2"/>
<evidence type="ECO:0000313" key="2">
    <source>
        <dbReference type="EMBL" id="OAB79620.1"/>
    </source>
</evidence>